<evidence type="ECO:0000256" key="3">
    <source>
        <dbReference type="ARBA" id="ARBA00022960"/>
    </source>
</evidence>
<dbReference type="Gene3D" id="2.40.10.350">
    <property type="entry name" value="Rod shape-determining protein MreC, domain 2"/>
    <property type="match status" value="1"/>
</dbReference>
<dbReference type="GO" id="GO:0008360">
    <property type="term" value="P:regulation of cell shape"/>
    <property type="evidence" value="ECO:0007669"/>
    <property type="project" value="UniProtKB-KW"/>
</dbReference>
<sequence>MQQIINFIIRFKNFLLLLLLFCISLALTILSHSYHTSKFINSANIVTGGLYESFHHIHKYVDLNTQNDMLAEENRKLRLKLLNPVVFSDSTYIDTASYADNYRIYNANIIKNSYSLTNNILTLNKGAVDGIKQDLGVISSNGLVGIIDKSGKHYSRVLSILNTSTRISAQLKKTNHFGTLIWKGGSPEYIKLIDIPKIAPVQPGDTIITSGRSSIFPKGVPIGVVNDFELDQSENYFEVNIKLFNDMTNLEHVYIIENLHSKEINNLTNGTSDE</sequence>
<keyword evidence="3" id="KW-0133">Cell shape</keyword>
<evidence type="ECO:0000313" key="7">
    <source>
        <dbReference type="Proteomes" id="UP000441333"/>
    </source>
</evidence>
<keyword evidence="7" id="KW-1185">Reference proteome</keyword>
<dbReference type="EMBL" id="WAAT01000030">
    <property type="protein sequence ID" value="KAB1068801.1"/>
    <property type="molecule type" value="Genomic_DNA"/>
</dbReference>
<evidence type="ECO:0000256" key="4">
    <source>
        <dbReference type="ARBA" id="ARBA00032089"/>
    </source>
</evidence>
<proteinExistence type="inferred from homology"/>
<dbReference type="Gene3D" id="2.40.10.340">
    <property type="entry name" value="Rod shape-determining protein MreC, domain 1"/>
    <property type="match status" value="1"/>
</dbReference>
<dbReference type="Proteomes" id="UP000441333">
    <property type="component" value="Unassembled WGS sequence"/>
</dbReference>
<dbReference type="InterPro" id="IPR055342">
    <property type="entry name" value="MreC_beta-barrel_core"/>
</dbReference>
<comment type="similarity">
    <text evidence="1">Belongs to the MreC family.</text>
</comment>
<evidence type="ECO:0000256" key="2">
    <source>
        <dbReference type="ARBA" id="ARBA00013855"/>
    </source>
</evidence>
<dbReference type="InterPro" id="IPR007221">
    <property type="entry name" value="MreC"/>
</dbReference>
<evidence type="ECO:0000313" key="6">
    <source>
        <dbReference type="EMBL" id="KAB1068801.1"/>
    </source>
</evidence>
<evidence type="ECO:0000259" key="5">
    <source>
        <dbReference type="Pfam" id="PF04085"/>
    </source>
</evidence>
<dbReference type="AlphaFoldDB" id="A0A6N6MG44"/>
<reference evidence="6 7" key="1">
    <citation type="submission" date="2019-09" db="EMBL/GenBank/DDBJ databases">
        <authorList>
            <person name="Cao W.R."/>
        </authorList>
    </citation>
    <scope>NUCLEOTIDE SEQUENCE [LARGE SCALE GENOMIC DNA]</scope>
    <source>
        <strain evidence="6 7">B1N29</strain>
    </source>
</reference>
<dbReference type="Pfam" id="PF04085">
    <property type="entry name" value="MreC"/>
    <property type="match status" value="1"/>
</dbReference>
<protein>
    <recommendedName>
        <fullName evidence="2">Cell shape-determining protein MreC</fullName>
    </recommendedName>
    <alternativeName>
        <fullName evidence="4">Cell shape protein MreC</fullName>
    </alternativeName>
</protein>
<dbReference type="GO" id="GO:0005886">
    <property type="term" value="C:plasma membrane"/>
    <property type="evidence" value="ECO:0007669"/>
    <property type="project" value="TreeGrafter"/>
</dbReference>
<feature type="domain" description="Rod shape-determining protein MreC beta-barrel core" evidence="5">
    <location>
        <begin position="109"/>
        <end position="257"/>
    </location>
</feature>
<dbReference type="InterPro" id="IPR042177">
    <property type="entry name" value="Cell/Rod_1"/>
</dbReference>
<name>A0A6N6MG44_9FLAO</name>
<dbReference type="NCBIfam" id="TIGR00219">
    <property type="entry name" value="mreC"/>
    <property type="match status" value="1"/>
</dbReference>
<accession>A0A6N6MG44</accession>
<dbReference type="PANTHER" id="PTHR34138">
    <property type="entry name" value="CELL SHAPE-DETERMINING PROTEIN MREC"/>
    <property type="match status" value="1"/>
</dbReference>
<comment type="caution">
    <text evidence="6">The sequence shown here is derived from an EMBL/GenBank/DDBJ whole genome shotgun (WGS) entry which is preliminary data.</text>
</comment>
<organism evidence="6 7">
    <name type="scientific">Pseudotamlana haliotis</name>
    <dbReference type="NCBI Taxonomy" id="2614804"/>
    <lineage>
        <taxon>Bacteria</taxon>
        <taxon>Pseudomonadati</taxon>
        <taxon>Bacteroidota</taxon>
        <taxon>Flavobacteriia</taxon>
        <taxon>Flavobacteriales</taxon>
        <taxon>Flavobacteriaceae</taxon>
        <taxon>Pseudotamlana</taxon>
    </lineage>
</organism>
<evidence type="ECO:0000256" key="1">
    <source>
        <dbReference type="ARBA" id="ARBA00009369"/>
    </source>
</evidence>
<dbReference type="PANTHER" id="PTHR34138:SF1">
    <property type="entry name" value="CELL SHAPE-DETERMINING PROTEIN MREC"/>
    <property type="match status" value="1"/>
</dbReference>
<gene>
    <name evidence="6" type="primary">mreC</name>
    <name evidence="6" type="ORF">F6U93_05675</name>
</gene>
<dbReference type="InterPro" id="IPR042175">
    <property type="entry name" value="Cell/Rod_MreC_2"/>
</dbReference>
<dbReference type="RefSeq" id="WP_150937718.1">
    <property type="nucleotide sequence ID" value="NZ_WAAT01000030.1"/>
</dbReference>
<dbReference type="NCBIfam" id="NF010532">
    <property type="entry name" value="PRK13922.9-3"/>
    <property type="match status" value="1"/>
</dbReference>